<reference evidence="2" key="1">
    <citation type="journal article" date="2013" name="Antimicrob. Agents Chemother.">
        <title>Characterization of a New blaOXA-48-Carrying Plasmid in Enterobacteriaceae.</title>
        <authorList>
            <person name="Berger S."/>
            <person name="Alauzet C."/>
            <person name="Aissa N."/>
            <person name="Henard S."/>
            <person name="Rabaud C."/>
            <person name="Bonnet R."/>
            <person name="Lozniewski A."/>
        </authorList>
    </citation>
    <scope>NUCLEOTIDE SEQUENCE</scope>
    <source>
        <plasmid evidence="1">pKPoxa-48N1</plasmid>
        <plasmid evidence="2">pKPoxa-48N2</plasmid>
    </source>
</reference>
<dbReference type="EMBL" id="KC757416">
    <property type="protein sequence ID" value="AGL12996.1"/>
    <property type="molecule type" value="Genomic_DNA"/>
</dbReference>
<keyword evidence="2" id="KW-0614">Plasmid</keyword>
<protein>
    <submittedName>
        <fullName evidence="2">Uncharacterized protein</fullName>
    </submittedName>
</protein>
<geneLocation type="plasmid" evidence="2">
    <name>pKPoxa-48N2</name>
</geneLocation>
<geneLocation type="plasmid" evidence="1">
    <name>pKPoxa-48N1</name>
</geneLocation>
<name>R9R758_KLEPN</name>
<dbReference type="EMBL" id="KC757417">
    <property type="protein sequence ID" value="AGL13164.1"/>
    <property type="molecule type" value="Genomic_DNA"/>
</dbReference>
<proteinExistence type="predicted"/>
<evidence type="ECO:0000313" key="1">
    <source>
        <dbReference type="EMBL" id="AGL12996.1"/>
    </source>
</evidence>
<dbReference type="AlphaFoldDB" id="R9R758"/>
<accession>R9R758</accession>
<sequence>MLPAISGNMAIKPLFPLNGHLFISRCVSVNYINRMKPLFFIMADLQGYLF</sequence>
<organism evidence="2">
    <name type="scientific">Klebsiella pneumoniae</name>
    <dbReference type="NCBI Taxonomy" id="573"/>
    <lineage>
        <taxon>Bacteria</taxon>
        <taxon>Pseudomonadati</taxon>
        <taxon>Pseudomonadota</taxon>
        <taxon>Gammaproteobacteria</taxon>
        <taxon>Enterobacterales</taxon>
        <taxon>Enterobacteriaceae</taxon>
        <taxon>Klebsiella/Raoultella group</taxon>
        <taxon>Klebsiella</taxon>
        <taxon>Klebsiella pneumoniae complex</taxon>
    </lineage>
</organism>
<evidence type="ECO:0000313" key="2">
    <source>
        <dbReference type="EMBL" id="AGL13164.1"/>
    </source>
</evidence>